<sequence>KAKLKTYWSMKYVTTCIEEIIETSYRKTILEKERSKKLEAKRLLELEERKKESRLMVAEIIRKESQRLLMKKMVLIKLMKQVVWMKRQDAKHRTKRDKERE</sequence>
<name>A0ACA9SK85_9GLOM</name>
<feature type="non-terminal residue" evidence="1">
    <location>
        <position position="101"/>
    </location>
</feature>
<evidence type="ECO:0000313" key="1">
    <source>
        <dbReference type="EMBL" id="CAG8839459.1"/>
    </source>
</evidence>
<evidence type="ECO:0000313" key="2">
    <source>
        <dbReference type="Proteomes" id="UP000789920"/>
    </source>
</evidence>
<gene>
    <name evidence="1" type="ORF">RPERSI_LOCUS31056</name>
</gene>
<dbReference type="EMBL" id="CAJVQC010123674">
    <property type="protein sequence ID" value="CAG8839459.1"/>
    <property type="molecule type" value="Genomic_DNA"/>
</dbReference>
<accession>A0ACA9SK85</accession>
<feature type="non-terminal residue" evidence="1">
    <location>
        <position position="1"/>
    </location>
</feature>
<proteinExistence type="predicted"/>
<organism evidence="1 2">
    <name type="scientific">Racocetra persica</name>
    <dbReference type="NCBI Taxonomy" id="160502"/>
    <lineage>
        <taxon>Eukaryota</taxon>
        <taxon>Fungi</taxon>
        <taxon>Fungi incertae sedis</taxon>
        <taxon>Mucoromycota</taxon>
        <taxon>Glomeromycotina</taxon>
        <taxon>Glomeromycetes</taxon>
        <taxon>Diversisporales</taxon>
        <taxon>Gigasporaceae</taxon>
        <taxon>Racocetra</taxon>
    </lineage>
</organism>
<dbReference type="Proteomes" id="UP000789920">
    <property type="component" value="Unassembled WGS sequence"/>
</dbReference>
<reference evidence="1" key="1">
    <citation type="submission" date="2021-06" db="EMBL/GenBank/DDBJ databases">
        <authorList>
            <person name="Kallberg Y."/>
            <person name="Tangrot J."/>
            <person name="Rosling A."/>
        </authorList>
    </citation>
    <scope>NUCLEOTIDE SEQUENCE</scope>
    <source>
        <strain evidence="1">MA461A</strain>
    </source>
</reference>
<protein>
    <submittedName>
        <fullName evidence="1">459_t:CDS:1</fullName>
    </submittedName>
</protein>
<comment type="caution">
    <text evidence="1">The sequence shown here is derived from an EMBL/GenBank/DDBJ whole genome shotgun (WGS) entry which is preliminary data.</text>
</comment>
<keyword evidence="2" id="KW-1185">Reference proteome</keyword>